<evidence type="ECO:0000256" key="1">
    <source>
        <dbReference type="ARBA" id="ARBA00022630"/>
    </source>
</evidence>
<keyword evidence="3" id="KW-0560">Oxidoreductase</keyword>
<dbReference type="AlphaFoldDB" id="A0A7R7VRQ1"/>
<protein>
    <recommendedName>
        <fullName evidence="4">FAD-binding domain-containing protein</fullName>
    </recommendedName>
</protein>
<dbReference type="GO" id="GO:0016491">
    <property type="term" value="F:oxidoreductase activity"/>
    <property type="evidence" value="ECO:0007669"/>
    <property type="project" value="UniProtKB-KW"/>
</dbReference>
<accession>A0A7R7VRQ1</accession>
<reference evidence="5" key="1">
    <citation type="submission" date="2021-01" db="EMBL/GenBank/DDBJ databases">
        <authorList>
            <consortium name="Aspergillus chevalieri M1 genome sequencing consortium"/>
            <person name="Kazuki M."/>
            <person name="Futagami T."/>
        </authorList>
    </citation>
    <scope>NUCLEOTIDE SEQUENCE</scope>
    <source>
        <strain evidence="5">M1</strain>
    </source>
</reference>
<dbReference type="GeneID" id="66983922"/>
<dbReference type="PANTHER" id="PTHR46720">
    <property type="entry name" value="HYDROXYLASE, PUTATIVE (AFU_ORTHOLOGUE AFUA_3G01460)-RELATED"/>
    <property type="match status" value="1"/>
</dbReference>
<dbReference type="InterPro" id="IPR051104">
    <property type="entry name" value="FAD_monoxygenase"/>
</dbReference>
<gene>
    <name evidence="5" type="ORF">ACHE_50762A</name>
</gene>
<name>A0A7R7VRQ1_ASPCH</name>
<keyword evidence="1" id="KW-0285">Flavoprotein</keyword>
<reference evidence="5" key="2">
    <citation type="submission" date="2021-02" db="EMBL/GenBank/DDBJ databases">
        <title>Aspergillus chevalieri M1 genome sequence.</title>
        <authorList>
            <person name="Kadooka C."/>
            <person name="Mori K."/>
            <person name="Futagami T."/>
        </authorList>
    </citation>
    <scope>NUCLEOTIDE SEQUENCE</scope>
    <source>
        <strain evidence="5">M1</strain>
    </source>
</reference>
<dbReference type="SUPFAM" id="SSF51905">
    <property type="entry name" value="FAD/NAD(P)-binding domain"/>
    <property type="match status" value="1"/>
</dbReference>
<evidence type="ECO:0000313" key="6">
    <source>
        <dbReference type="Proteomes" id="UP000637239"/>
    </source>
</evidence>
<dbReference type="GO" id="GO:0044550">
    <property type="term" value="P:secondary metabolite biosynthetic process"/>
    <property type="evidence" value="ECO:0007669"/>
    <property type="project" value="TreeGrafter"/>
</dbReference>
<evidence type="ECO:0000313" key="5">
    <source>
        <dbReference type="EMBL" id="BCR89564.1"/>
    </source>
</evidence>
<dbReference type="InterPro" id="IPR002938">
    <property type="entry name" value="FAD-bd"/>
</dbReference>
<dbReference type="RefSeq" id="XP_043138086.1">
    <property type="nucleotide sequence ID" value="XM_043280514.1"/>
</dbReference>
<dbReference type="Pfam" id="PF01494">
    <property type="entry name" value="FAD_binding_3"/>
    <property type="match status" value="1"/>
</dbReference>
<evidence type="ECO:0000259" key="4">
    <source>
        <dbReference type="Pfam" id="PF01494"/>
    </source>
</evidence>
<evidence type="ECO:0000256" key="2">
    <source>
        <dbReference type="ARBA" id="ARBA00022827"/>
    </source>
</evidence>
<organism evidence="5 6">
    <name type="scientific">Aspergillus chevalieri</name>
    <name type="common">Eurotium chevalieri</name>
    <dbReference type="NCBI Taxonomy" id="182096"/>
    <lineage>
        <taxon>Eukaryota</taxon>
        <taxon>Fungi</taxon>
        <taxon>Dikarya</taxon>
        <taxon>Ascomycota</taxon>
        <taxon>Pezizomycotina</taxon>
        <taxon>Eurotiomycetes</taxon>
        <taxon>Eurotiomycetidae</taxon>
        <taxon>Eurotiales</taxon>
        <taxon>Aspergillaceae</taxon>
        <taxon>Aspergillus</taxon>
        <taxon>Aspergillus subgen. Aspergillus</taxon>
    </lineage>
</organism>
<dbReference type="EMBL" id="AP024420">
    <property type="protein sequence ID" value="BCR89564.1"/>
    <property type="molecule type" value="Genomic_DNA"/>
</dbReference>
<dbReference type="KEGG" id="ache:ACHE_50762A"/>
<dbReference type="GO" id="GO:0071949">
    <property type="term" value="F:FAD binding"/>
    <property type="evidence" value="ECO:0007669"/>
    <property type="project" value="InterPro"/>
</dbReference>
<dbReference type="PANTHER" id="PTHR46720:SF3">
    <property type="entry name" value="FAD-BINDING DOMAIN-CONTAINING PROTEIN-RELATED"/>
    <property type="match status" value="1"/>
</dbReference>
<evidence type="ECO:0000256" key="3">
    <source>
        <dbReference type="ARBA" id="ARBA00023002"/>
    </source>
</evidence>
<keyword evidence="2" id="KW-0274">FAD</keyword>
<proteinExistence type="predicted"/>
<sequence length="202" mass="22330">MSGYTEPLAHLGPAEEGVATWMLYARSMLTTWPCKDNSQWFIGVIPSQLKQADLSLWKHADCETINQVYGDYYHPYAPTTKFRDVVVQSERVVASDVFQEIGFPAMSNGRIALLGDAAHAMTSFFGQGACQAIEDATELANVLVEAYQQQNTQQEKKQRPPFEAAFQKDAVRGWSAGPPCRLQLYADLGMEVGFAVAAWVSA</sequence>
<feature type="domain" description="FAD-binding" evidence="4">
    <location>
        <begin position="105"/>
        <end position="151"/>
    </location>
</feature>
<dbReference type="Proteomes" id="UP000637239">
    <property type="component" value="Chromosome 5"/>
</dbReference>
<dbReference type="InterPro" id="IPR036188">
    <property type="entry name" value="FAD/NAD-bd_sf"/>
</dbReference>
<dbReference type="Gene3D" id="3.50.50.60">
    <property type="entry name" value="FAD/NAD(P)-binding domain"/>
    <property type="match status" value="1"/>
</dbReference>
<keyword evidence="6" id="KW-1185">Reference proteome</keyword>